<gene>
    <name evidence="1" type="ORF">BpHYR1_036204</name>
</gene>
<proteinExistence type="predicted"/>
<evidence type="ECO:0000313" key="1">
    <source>
        <dbReference type="EMBL" id="RNA23822.1"/>
    </source>
</evidence>
<dbReference type="AlphaFoldDB" id="A0A3M7RJT9"/>
<sequence length="88" mass="10706">MFSRFQSYDILEGLAFKILHSTFTVWFMPTFSTKKVQKKVIFFQRSHFDYLMLLKKFMKIVKNCLQIDKTIVFHFKILVCIKHEKLHV</sequence>
<dbReference type="EMBL" id="REGN01003213">
    <property type="protein sequence ID" value="RNA23822.1"/>
    <property type="molecule type" value="Genomic_DNA"/>
</dbReference>
<organism evidence="1 2">
    <name type="scientific">Brachionus plicatilis</name>
    <name type="common">Marine rotifer</name>
    <name type="synonym">Brachionus muelleri</name>
    <dbReference type="NCBI Taxonomy" id="10195"/>
    <lineage>
        <taxon>Eukaryota</taxon>
        <taxon>Metazoa</taxon>
        <taxon>Spiralia</taxon>
        <taxon>Gnathifera</taxon>
        <taxon>Rotifera</taxon>
        <taxon>Eurotatoria</taxon>
        <taxon>Monogononta</taxon>
        <taxon>Pseudotrocha</taxon>
        <taxon>Ploima</taxon>
        <taxon>Brachionidae</taxon>
        <taxon>Brachionus</taxon>
    </lineage>
</organism>
<dbReference type="Proteomes" id="UP000276133">
    <property type="component" value="Unassembled WGS sequence"/>
</dbReference>
<keyword evidence="2" id="KW-1185">Reference proteome</keyword>
<accession>A0A3M7RJT9</accession>
<comment type="caution">
    <text evidence="1">The sequence shown here is derived from an EMBL/GenBank/DDBJ whole genome shotgun (WGS) entry which is preliminary data.</text>
</comment>
<evidence type="ECO:0000313" key="2">
    <source>
        <dbReference type="Proteomes" id="UP000276133"/>
    </source>
</evidence>
<name>A0A3M7RJT9_BRAPC</name>
<protein>
    <submittedName>
        <fullName evidence="1">Uncharacterized protein</fullName>
    </submittedName>
</protein>
<reference evidence="1 2" key="1">
    <citation type="journal article" date="2018" name="Sci. Rep.">
        <title>Genomic signatures of local adaptation to the degree of environmental predictability in rotifers.</title>
        <authorList>
            <person name="Franch-Gras L."/>
            <person name="Hahn C."/>
            <person name="Garcia-Roger E.M."/>
            <person name="Carmona M.J."/>
            <person name="Serra M."/>
            <person name="Gomez A."/>
        </authorList>
    </citation>
    <scope>NUCLEOTIDE SEQUENCE [LARGE SCALE GENOMIC DNA]</scope>
    <source>
        <strain evidence="1">HYR1</strain>
    </source>
</reference>